<reference evidence="2 3" key="1">
    <citation type="journal article" date="2010" name="Stand. Genomic Sci.">
        <title>Complete genome sequence of Methanothermus fervidus type strain (V24S).</title>
        <authorList>
            <person name="Anderson I."/>
            <person name="Djao O.D."/>
            <person name="Misra M."/>
            <person name="Chertkov O."/>
            <person name="Nolan M."/>
            <person name="Lucas S."/>
            <person name="Lapidus A."/>
            <person name="Del Rio T.G."/>
            <person name="Tice H."/>
            <person name="Cheng J.F."/>
            <person name="Tapia R."/>
            <person name="Han C."/>
            <person name="Goodwin L."/>
            <person name="Pitluck S."/>
            <person name="Liolios K."/>
            <person name="Ivanova N."/>
            <person name="Mavromatis K."/>
            <person name="Mikhailova N."/>
            <person name="Pati A."/>
            <person name="Brambilla E."/>
            <person name="Chen A."/>
            <person name="Palaniappan K."/>
            <person name="Land M."/>
            <person name="Hauser L."/>
            <person name="Chang Y.J."/>
            <person name="Jeffries C.D."/>
            <person name="Sikorski J."/>
            <person name="Spring S."/>
            <person name="Rohde M."/>
            <person name="Eichinger K."/>
            <person name="Huber H."/>
            <person name="Wirth R."/>
            <person name="Goker M."/>
            <person name="Detter J.C."/>
            <person name="Woyke T."/>
            <person name="Bristow J."/>
            <person name="Eisen J.A."/>
            <person name="Markowitz V."/>
            <person name="Hugenholtz P."/>
            <person name="Klenk H.P."/>
            <person name="Kyrpides N.C."/>
        </authorList>
    </citation>
    <scope>NUCLEOTIDE SEQUENCE [LARGE SCALE GENOMIC DNA]</scope>
    <source>
        <strain evidence="3">ATCC 43054 / DSM 2088 / JCM 10308 / V24 S</strain>
    </source>
</reference>
<dbReference type="GO" id="GO:0004852">
    <property type="term" value="F:uroporphyrinogen-III synthase activity"/>
    <property type="evidence" value="ECO:0007669"/>
    <property type="project" value="InterPro"/>
</dbReference>
<dbReference type="HOGENOM" id="CLU_011276_9_5_2"/>
<sequence>MEMKNKIIAVTRPKDRAQEAVDIIEKHGGKALVVPTLELKKLCTESLMKICKIADKLDWVIFTSPFAVDALLECCPQFPKKLNKNAKIAVIGPKTKKTVIEKGLKVDVEPPEYVTESLIETLKNYDMKDKNVAIPRTKAARKTLIKSLEEMGANVYVAEAYKSTLPKDVSKIKKLINKIINNEIDAITFTSPLTVKNLFKVAGNKKDEVIKVLSSKKVLAAAIGPITANTLFEYAIVPIIPHKYTVREMILEIFREFRRMED</sequence>
<dbReference type="Proteomes" id="UP000002315">
    <property type="component" value="Chromosome"/>
</dbReference>
<organism evidence="2 3">
    <name type="scientific">Methanothermus fervidus (strain ATCC 43054 / DSM 2088 / JCM 10308 / V24 S)</name>
    <dbReference type="NCBI Taxonomy" id="523846"/>
    <lineage>
        <taxon>Archaea</taxon>
        <taxon>Methanobacteriati</taxon>
        <taxon>Methanobacteriota</taxon>
        <taxon>Methanomada group</taxon>
        <taxon>Methanobacteria</taxon>
        <taxon>Methanobacteriales</taxon>
        <taxon>Methanothermaceae</taxon>
        <taxon>Methanothermus</taxon>
    </lineage>
</organism>
<dbReference type="STRING" id="523846.Mfer_1298"/>
<evidence type="ECO:0000313" key="2">
    <source>
        <dbReference type="EMBL" id="ADP78084.1"/>
    </source>
</evidence>
<dbReference type="PANTHER" id="PTHR40082">
    <property type="entry name" value="BLR5956 PROTEIN"/>
    <property type="match status" value="1"/>
</dbReference>
<dbReference type="Pfam" id="PF02602">
    <property type="entry name" value="HEM4"/>
    <property type="match status" value="1"/>
</dbReference>
<evidence type="ECO:0000259" key="1">
    <source>
        <dbReference type="Pfam" id="PF02602"/>
    </source>
</evidence>
<protein>
    <submittedName>
        <fullName evidence="2">Uroporphyrinogen III synthase HEM4</fullName>
    </submittedName>
</protein>
<dbReference type="InterPro" id="IPR036108">
    <property type="entry name" value="4pyrrol_syn_uPrphyn_synt_sf"/>
</dbReference>
<dbReference type="PANTHER" id="PTHR40082:SF1">
    <property type="entry name" value="BLR5956 PROTEIN"/>
    <property type="match status" value="1"/>
</dbReference>
<dbReference type="GO" id="GO:0006780">
    <property type="term" value="P:uroporphyrinogen III biosynthetic process"/>
    <property type="evidence" value="ECO:0007669"/>
    <property type="project" value="InterPro"/>
</dbReference>
<gene>
    <name evidence="2" type="ordered locus">Mfer_1298</name>
</gene>
<dbReference type="AlphaFoldDB" id="E3GX89"/>
<dbReference type="Gene3D" id="3.40.50.10090">
    <property type="match status" value="2"/>
</dbReference>
<name>E3GX89_METFV</name>
<dbReference type="SUPFAM" id="SSF69618">
    <property type="entry name" value="HemD-like"/>
    <property type="match status" value="1"/>
</dbReference>
<dbReference type="InterPro" id="IPR003754">
    <property type="entry name" value="4pyrrol_synth_uPrphyn_synth"/>
</dbReference>
<dbReference type="KEGG" id="mfv:Mfer_1298"/>
<proteinExistence type="predicted"/>
<dbReference type="CDD" id="cd06578">
    <property type="entry name" value="HemD"/>
    <property type="match status" value="1"/>
</dbReference>
<keyword evidence="3" id="KW-1185">Reference proteome</keyword>
<evidence type="ECO:0000313" key="3">
    <source>
        <dbReference type="Proteomes" id="UP000002315"/>
    </source>
</evidence>
<dbReference type="EMBL" id="CP002278">
    <property type="protein sequence ID" value="ADP78084.1"/>
    <property type="molecule type" value="Genomic_DNA"/>
</dbReference>
<feature type="domain" description="Tetrapyrrole biosynthesis uroporphyrinogen III synthase" evidence="1">
    <location>
        <begin position="21"/>
        <end position="250"/>
    </location>
</feature>
<accession>E3GX89</accession>
<dbReference type="InterPro" id="IPR039793">
    <property type="entry name" value="UROS/Hem4"/>
</dbReference>